<dbReference type="Gene3D" id="1.10.10.10">
    <property type="entry name" value="Winged helix-like DNA-binding domain superfamily/Winged helix DNA-binding domain"/>
    <property type="match status" value="1"/>
</dbReference>
<evidence type="ECO:0000256" key="3">
    <source>
        <dbReference type="ARBA" id="ARBA00023163"/>
    </source>
</evidence>
<evidence type="ECO:0000256" key="2">
    <source>
        <dbReference type="ARBA" id="ARBA00023125"/>
    </source>
</evidence>
<dbReference type="PROSITE" id="PS50995">
    <property type="entry name" value="HTH_MARR_2"/>
    <property type="match status" value="1"/>
</dbReference>
<keyword evidence="3" id="KW-0804">Transcription</keyword>
<dbReference type="InterPro" id="IPR036388">
    <property type="entry name" value="WH-like_DNA-bd_sf"/>
</dbReference>
<evidence type="ECO:0000259" key="4">
    <source>
        <dbReference type="PROSITE" id="PS50995"/>
    </source>
</evidence>
<keyword evidence="1" id="KW-0805">Transcription regulation</keyword>
<dbReference type="SMART" id="SM00347">
    <property type="entry name" value="HTH_MARR"/>
    <property type="match status" value="1"/>
</dbReference>
<dbReference type="EMBL" id="OCNJ01000004">
    <property type="protein sequence ID" value="SOD95052.1"/>
    <property type="molecule type" value="Genomic_DNA"/>
</dbReference>
<dbReference type="Pfam" id="PF01047">
    <property type="entry name" value="MarR"/>
    <property type="match status" value="1"/>
</dbReference>
<dbReference type="PANTHER" id="PTHR42756">
    <property type="entry name" value="TRANSCRIPTIONAL REGULATOR, MARR"/>
    <property type="match status" value="1"/>
</dbReference>
<dbReference type="OrthoDB" id="7875071at2"/>
<accession>A0A286GHU8</accession>
<evidence type="ECO:0000313" key="5">
    <source>
        <dbReference type="EMBL" id="SOD95052.1"/>
    </source>
</evidence>
<gene>
    <name evidence="5" type="ORF">SAMN05421508_104210</name>
</gene>
<organism evidence="5 6">
    <name type="scientific">Caenispirillum bisanense</name>
    <dbReference type="NCBI Taxonomy" id="414052"/>
    <lineage>
        <taxon>Bacteria</taxon>
        <taxon>Pseudomonadati</taxon>
        <taxon>Pseudomonadota</taxon>
        <taxon>Alphaproteobacteria</taxon>
        <taxon>Rhodospirillales</taxon>
        <taxon>Novispirillaceae</taxon>
        <taxon>Caenispirillum</taxon>
    </lineage>
</organism>
<dbReference type="GO" id="GO:0003700">
    <property type="term" value="F:DNA-binding transcription factor activity"/>
    <property type="evidence" value="ECO:0007669"/>
    <property type="project" value="InterPro"/>
</dbReference>
<keyword evidence="6" id="KW-1185">Reference proteome</keyword>
<dbReference type="PANTHER" id="PTHR42756:SF1">
    <property type="entry name" value="TRANSCRIPTIONAL REPRESSOR OF EMRAB OPERON"/>
    <property type="match status" value="1"/>
</dbReference>
<dbReference type="SUPFAM" id="SSF46785">
    <property type="entry name" value="Winged helix' DNA-binding domain"/>
    <property type="match status" value="1"/>
</dbReference>
<evidence type="ECO:0000313" key="6">
    <source>
        <dbReference type="Proteomes" id="UP000219621"/>
    </source>
</evidence>
<name>A0A286GHU8_9PROT</name>
<sequence length="173" mass="18351">MHVVCMTKKATANKLGALGLALVDAMAEGCGDLSPSATAALLTLRHHASLGTTELAGVVGLSQPACTRMVDKLVADGLVSRLPASGRIVPIALTDEGRRLGELIQARRLGVLRDMVEVLDKKDRKDFDRLLDKLLAAAVRDPGHARRICRLCDRRACGEGACPSPMPEPPPAE</sequence>
<dbReference type="InterPro" id="IPR036390">
    <property type="entry name" value="WH_DNA-bd_sf"/>
</dbReference>
<keyword evidence="2 5" id="KW-0238">DNA-binding</keyword>
<protein>
    <submittedName>
        <fullName evidence="5">DNA-binding transcriptional regulator, MarR family</fullName>
    </submittedName>
</protein>
<evidence type="ECO:0000256" key="1">
    <source>
        <dbReference type="ARBA" id="ARBA00023015"/>
    </source>
</evidence>
<feature type="domain" description="HTH marR-type" evidence="4">
    <location>
        <begin position="1"/>
        <end position="136"/>
    </location>
</feature>
<dbReference type="GO" id="GO:0003677">
    <property type="term" value="F:DNA binding"/>
    <property type="evidence" value="ECO:0007669"/>
    <property type="project" value="UniProtKB-KW"/>
</dbReference>
<proteinExistence type="predicted"/>
<dbReference type="Proteomes" id="UP000219621">
    <property type="component" value="Unassembled WGS sequence"/>
</dbReference>
<reference evidence="5 6" key="1">
    <citation type="submission" date="2017-09" db="EMBL/GenBank/DDBJ databases">
        <authorList>
            <person name="Ehlers B."/>
            <person name="Leendertz F.H."/>
        </authorList>
    </citation>
    <scope>NUCLEOTIDE SEQUENCE [LARGE SCALE GENOMIC DNA]</scope>
    <source>
        <strain evidence="5 6">USBA 140</strain>
    </source>
</reference>
<dbReference type="AlphaFoldDB" id="A0A286GHU8"/>
<dbReference type="InterPro" id="IPR000835">
    <property type="entry name" value="HTH_MarR-typ"/>
</dbReference>